<dbReference type="PANTHER" id="PTHR34482:SF36">
    <property type="entry name" value="RETROTRANSPOSON GAG DOMAIN-CONTAINING PROTEIN"/>
    <property type="match status" value="1"/>
</dbReference>
<dbReference type="InterPro" id="IPR005162">
    <property type="entry name" value="Retrotrans_gag_dom"/>
</dbReference>
<dbReference type="AlphaFoldDB" id="A0A1U8IKL2"/>
<dbReference type="Pfam" id="PF03732">
    <property type="entry name" value="Retrotrans_gag"/>
    <property type="match status" value="1"/>
</dbReference>
<name>A0A1U8IKL2_GOSHI</name>
<dbReference type="OrthoDB" id="2272416at2759"/>
<reference evidence="3" key="2">
    <citation type="submission" date="2025-08" db="UniProtKB">
        <authorList>
            <consortium name="RefSeq"/>
        </authorList>
    </citation>
    <scope>IDENTIFICATION</scope>
</reference>
<evidence type="ECO:0000259" key="1">
    <source>
        <dbReference type="Pfam" id="PF03732"/>
    </source>
</evidence>
<protein>
    <recommendedName>
        <fullName evidence="1">Retrotransposon gag domain-containing protein</fullName>
    </recommendedName>
</protein>
<dbReference type="RefSeq" id="XP_016676389.1">
    <property type="nucleotide sequence ID" value="XM_016820900.1"/>
</dbReference>
<accession>A0A1U8IKL2</accession>
<evidence type="ECO:0000313" key="3">
    <source>
        <dbReference type="RefSeq" id="XP_016676389.1"/>
    </source>
</evidence>
<dbReference type="KEGG" id="ghi:107895653"/>
<dbReference type="PaxDb" id="3635-A0A1U8IKL2"/>
<keyword evidence="2" id="KW-1185">Reference proteome</keyword>
<sequence length="193" mass="22929">MVDDVESNTPALAKGAVLFDSRPTTCSISLLRDAAYHWWKMLVSVVPRERVTWEFFQEEFRKKYISEGFIDQKRKEFLNLKQGRMSVTKYKRKFFWLSKCARDYVSSKAKMCRRFEDGLNKDIRVLVDILELKEFIVLVDWACKAKELTKEKRIDEAEARDIRKRLMSKSLPSQFKKSRHMYSRSHVSAGHLY</sequence>
<dbReference type="Proteomes" id="UP000818029">
    <property type="component" value="Chromosome A10"/>
</dbReference>
<feature type="domain" description="Retrotransposon gag" evidence="1">
    <location>
        <begin position="29"/>
        <end position="120"/>
    </location>
</feature>
<reference evidence="2" key="1">
    <citation type="journal article" date="2020" name="Nat. Genet.">
        <title>Genomic diversifications of five Gossypium allopolyploid species and their impact on cotton improvement.</title>
        <authorList>
            <person name="Chen Z.J."/>
            <person name="Sreedasyam A."/>
            <person name="Ando A."/>
            <person name="Song Q."/>
            <person name="De Santiago L.M."/>
            <person name="Hulse-Kemp A.M."/>
            <person name="Ding M."/>
            <person name="Ye W."/>
            <person name="Kirkbride R.C."/>
            <person name="Jenkins J."/>
            <person name="Plott C."/>
            <person name="Lovell J."/>
            <person name="Lin Y.M."/>
            <person name="Vaughn R."/>
            <person name="Liu B."/>
            <person name="Simpson S."/>
            <person name="Scheffler B.E."/>
            <person name="Wen L."/>
            <person name="Saski C.A."/>
            <person name="Grover C.E."/>
            <person name="Hu G."/>
            <person name="Conover J.L."/>
            <person name="Carlson J.W."/>
            <person name="Shu S."/>
            <person name="Boston L.B."/>
            <person name="Williams M."/>
            <person name="Peterson D.G."/>
            <person name="McGee K."/>
            <person name="Jones D.C."/>
            <person name="Wendel J.F."/>
            <person name="Stelly D.M."/>
            <person name="Grimwood J."/>
            <person name="Schmutz J."/>
        </authorList>
    </citation>
    <scope>NUCLEOTIDE SEQUENCE [LARGE SCALE GENOMIC DNA]</scope>
    <source>
        <strain evidence="2">cv. TM-1</strain>
    </source>
</reference>
<proteinExistence type="predicted"/>
<dbReference type="GeneID" id="107895653"/>
<evidence type="ECO:0000313" key="2">
    <source>
        <dbReference type="Proteomes" id="UP000818029"/>
    </source>
</evidence>
<dbReference type="PANTHER" id="PTHR34482">
    <property type="entry name" value="DNA DAMAGE-INDUCIBLE PROTEIN 1-LIKE"/>
    <property type="match status" value="1"/>
</dbReference>
<organism evidence="2 3">
    <name type="scientific">Gossypium hirsutum</name>
    <name type="common">Upland cotton</name>
    <name type="synonym">Gossypium mexicanum</name>
    <dbReference type="NCBI Taxonomy" id="3635"/>
    <lineage>
        <taxon>Eukaryota</taxon>
        <taxon>Viridiplantae</taxon>
        <taxon>Streptophyta</taxon>
        <taxon>Embryophyta</taxon>
        <taxon>Tracheophyta</taxon>
        <taxon>Spermatophyta</taxon>
        <taxon>Magnoliopsida</taxon>
        <taxon>eudicotyledons</taxon>
        <taxon>Gunneridae</taxon>
        <taxon>Pentapetalae</taxon>
        <taxon>rosids</taxon>
        <taxon>malvids</taxon>
        <taxon>Malvales</taxon>
        <taxon>Malvaceae</taxon>
        <taxon>Malvoideae</taxon>
        <taxon>Gossypium</taxon>
    </lineage>
</organism>
<gene>
    <name evidence="3" type="primary">LOC107895653</name>
</gene>